<proteinExistence type="predicted"/>
<name>A3BL43_ORYSJ</name>
<evidence type="ECO:0000313" key="1">
    <source>
        <dbReference type="EMBL" id="EAZ40282.1"/>
    </source>
</evidence>
<dbReference type="Proteomes" id="UP000007752">
    <property type="component" value="Chromosome 7"/>
</dbReference>
<reference evidence="1" key="2">
    <citation type="submission" date="2008-12" db="EMBL/GenBank/DDBJ databases">
        <title>Improved gene annotation of the rice (Oryza sativa) genomes.</title>
        <authorList>
            <person name="Wang J."/>
            <person name="Li R."/>
            <person name="Fan W."/>
            <person name="Huang Q."/>
            <person name="Zhang J."/>
            <person name="Zhou Y."/>
            <person name="Hu Y."/>
            <person name="Zi S."/>
            <person name="Li J."/>
            <person name="Ni P."/>
            <person name="Zheng H."/>
            <person name="Zhang Y."/>
            <person name="Zhao M."/>
            <person name="Hao Q."/>
            <person name="McDermott J."/>
            <person name="Samudrala R."/>
            <person name="Kristiansen K."/>
            <person name="Wong G.K.-S."/>
        </authorList>
    </citation>
    <scope>NUCLEOTIDE SEQUENCE</scope>
</reference>
<accession>A3BL43</accession>
<organism evidence="1">
    <name type="scientific">Oryza sativa subsp. japonica</name>
    <name type="common">Rice</name>
    <dbReference type="NCBI Taxonomy" id="39947"/>
    <lineage>
        <taxon>Eukaryota</taxon>
        <taxon>Viridiplantae</taxon>
        <taxon>Streptophyta</taxon>
        <taxon>Embryophyta</taxon>
        <taxon>Tracheophyta</taxon>
        <taxon>Spermatophyta</taxon>
        <taxon>Magnoliopsida</taxon>
        <taxon>Liliopsida</taxon>
        <taxon>Poales</taxon>
        <taxon>Poaceae</taxon>
        <taxon>BOP clade</taxon>
        <taxon>Oryzoideae</taxon>
        <taxon>Oryzeae</taxon>
        <taxon>Oryzinae</taxon>
        <taxon>Oryza</taxon>
        <taxon>Oryza sativa</taxon>
    </lineage>
</organism>
<protein>
    <submittedName>
        <fullName evidence="1">Uncharacterized protein</fullName>
    </submittedName>
</protein>
<dbReference type="AlphaFoldDB" id="A3BL43"/>
<dbReference type="EMBL" id="CM000144">
    <property type="protein sequence ID" value="EAZ40282.1"/>
    <property type="molecule type" value="Genomic_DNA"/>
</dbReference>
<gene>
    <name evidence="1" type="ORF">OsJ_24724</name>
</gene>
<reference evidence="1" key="1">
    <citation type="journal article" date="2005" name="PLoS Biol.">
        <title>The genomes of Oryza sativa: a history of duplications.</title>
        <authorList>
            <person name="Yu J."/>
            <person name="Wang J."/>
            <person name="Lin W."/>
            <person name="Li S."/>
            <person name="Li H."/>
            <person name="Zhou J."/>
            <person name="Ni P."/>
            <person name="Dong W."/>
            <person name="Hu S."/>
            <person name="Zeng C."/>
            <person name="Zhang J."/>
            <person name="Zhang Y."/>
            <person name="Li R."/>
            <person name="Xu Z."/>
            <person name="Li S."/>
            <person name="Li X."/>
            <person name="Zheng H."/>
            <person name="Cong L."/>
            <person name="Lin L."/>
            <person name="Yin J."/>
            <person name="Geng J."/>
            <person name="Li G."/>
            <person name="Shi J."/>
            <person name="Liu J."/>
            <person name="Lv H."/>
            <person name="Li J."/>
            <person name="Wang J."/>
            <person name="Deng Y."/>
            <person name="Ran L."/>
            <person name="Shi X."/>
            <person name="Wang X."/>
            <person name="Wu Q."/>
            <person name="Li C."/>
            <person name="Ren X."/>
            <person name="Wang J."/>
            <person name="Wang X."/>
            <person name="Li D."/>
            <person name="Liu D."/>
            <person name="Zhang X."/>
            <person name="Ji Z."/>
            <person name="Zhao W."/>
            <person name="Sun Y."/>
            <person name="Zhang Z."/>
            <person name="Bao J."/>
            <person name="Han Y."/>
            <person name="Dong L."/>
            <person name="Ji J."/>
            <person name="Chen P."/>
            <person name="Wu S."/>
            <person name="Liu J."/>
            <person name="Xiao Y."/>
            <person name="Bu D."/>
            <person name="Tan J."/>
            <person name="Yang L."/>
            <person name="Ye C."/>
            <person name="Zhang J."/>
            <person name="Xu J."/>
            <person name="Zhou Y."/>
            <person name="Yu Y."/>
            <person name="Zhang B."/>
            <person name="Zhuang S."/>
            <person name="Wei H."/>
            <person name="Liu B."/>
            <person name="Lei M."/>
            <person name="Yu H."/>
            <person name="Li Y."/>
            <person name="Xu H."/>
            <person name="Wei S."/>
            <person name="He X."/>
            <person name="Fang L."/>
            <person name="Zhang Z."/>
            <person name="Zhang Y."/>
            <person name="Huang X."/>
            <person name="Su Z."/>
            <person name="Tong W."/>
            <person name="Li J."/>
            <person name="Tong Z."/>
            <person name="Li S."/>
            <person name="Ye J."/>
            <person name="Wang L."/>
            <person name="Fang L."/>
            <person name="Lei T."/>
            <person name="Chen C."/>
            <person name="Chen H."/>
            <person name="Xu Z."/>
            <person name="Li H."/>
            <person name="Huang H."/>
            <person name="Zhang F."/>
            <person name="Xu H."/>
            <person name="Li N."/>
            <person name="Zhao C."/>
            <person name="Li S."/>
            <person name="Dong L."/>
            <person name="Huang Y."/>
            <person name="Li L."/>
            <person name="Xi Y."/>
            <person name="Qi Q."/>
            <person name="Li W."/>
            <person name="Zhang B."/>
            <person name="Hu W."/>
            <person name="Zhang Y."/>
            <person name="Tian X."/>
            <person name="Jiao Y."/>
            <person name="Liang X."/>
            <person name="Jin J."/>
            <person name="Gao L."/>
            <person name="Zheng W."/>
            <person name="Hao B."/>
            <person name="Liu S."/>
            <person name="Wang W."/>
            <person name="Yuan L."/>
            <person name="Cao M."/>
            <person name="McDermott J."/>
            <person name="Samudrala R."/>
            <person name="Wang J."/>
            <person name="Wong G.K."/>
            <person name="Yang H."/>
        </authorList>
    </citation>
    <scope>NUCLEOTIDE SEQUENCE [LARGE SCALE GENOMIC DNA]</scope>
</reference>
<sequence>MAKNSNRIESALLDDDDAFDQTMQMSDTVNYLSRLAWTPAAELVFMGQLGTVANGFLRQMGKTGGWLDHRFLQTRSSGR</sequence>